<comment type="caution">
    <text evidence="1">The sequence shown here is derived from an EMBL/GenBank/DDBJ whole genome shotgun (WGS) entry which is preliminary data.</text>
</comment>
<keyword evidence="2" id="KW-1185">Reference proteome</keyword>
<organism evidence="1 2">
    <name type="scientific">Lipomyces orientalis</name>
    <dbReference type="NCBI Taxonomy" id="1233043"/>
    <lineage>
        <taxon>Eukaryota</taxon>
        <taxon>Fungi</taxon>
        <taxon>Dikarya</taxon>
        <taxon>Ascomycota</taxon>
        <taxon>Saccharomycotina</taxon>
        <taxon>Lipomycetes</taxon>
        <taxon>Lipomycetales</taxon>
        <taxon>Lipomycetaceae</taxon>
        <taxon>Lipomyces</taxon>
    </lineage>
</organism>
<reference evidence="2" key="1">
    <citation type="journal article" date="2024" name="Front. Bioeng. Biotechnol.">
        <title>Genome-scale model development and genomic sequencing of the oleaginous clade Lipomyces.</title>
        <authorList>
            <person name="Czajka J.J."/>
            <person name="Han Y."/>
            <person name="Kim J."/>
            <person name="Mondo S.J."/>
            <person name="Hofstad B.A."/>
            <person name="Robles A."/>
            <person name="Haridas S."/>
            <person name="Riley R."/>
            <person name="LaButti K."/>
            <person name="Pangilinan J."/>
            <person name="Andreopoulos W."/>
            <person name="Lipzen A."/>
            <person name="Yan J."/>
            <person name="Wang M."/>
            <person name="Ng V."/>
            <person name="Grigoriev I.V."/>
            <person name="Spatafora J.W."/>
            <person name="Magnuson J.K."/>
            <person name="Baker S.E."/>
            <person name="Pomraning K.R."/>
        </authorList>
    </citation>
    <scope>NUCLEOTIDE SEQUENCE [LARGE SCALE GENOMIC DNA]</scope>
    <source>
        <strain evidence="2">CBS 10300</strain>
    </source>
</reference>
<proteinExistence type="predicted"/>
<gene>
    <name evidence="1" type="ORF">V1517DRAFT_281307</name>
</gene>
<protein>
    <submittedName>
        <fullName evidence="1">Uncharacterized protein</fullName>
    </submittedName>
</protein>
<name>A0ACC3TFV3_9ASCO</name>
<dbReference type="EMBL" id="MU970165">
    <property type="protein sequence ID" value="KAK9319752.1"/>
    <property type="molecule type" value="Genomic_DNA"/>
</dbReference>
<sequence length="193" mass="22236">MARQLMNEVEGAYRVHPWATWLRRVLSAAHDMPAALRLLEIVLADLHVLLLPSFSEPVIYLLGLERTNLTVASRPGWSYNHPFQALPFDLPLTSVPEDLLNGMKVMERYARLGVNNHVLRDYVSRVRVFLQSSDIRQKPLLRAFVIFAYLLSLPDPLPRASPQRGYVLEGQSRSKKRCKQQCMRNGYECMYGR</sequence>
<dbReference type="Proteomes" id="UP001489719">
    <property type="component" value="Unassembled WGS sequence"/>
</dbReference>
<accession>A0ACC3TFV3</accession>
<evidence type="ECO:0000313" key="2">
    <source>
        <dbReference type="Proteomes" id="UP001489719"/>
    </source>
</evidence>
<evidence type="ECO:0000313" key="1">
    <source>
        <dbReference type="EMBL" id="KAK9319752.1"/>
    </source>
</evidence>